<dbReference type="SUPFAM" id="SSF100950">
    <property type="entry name" value="NagB/RpiA/CoA transferase-like"/>
    <property type="match status" value="1"/>
</dbReference>
<dbReference type="InterPro" id="IPR037171">
    <property type="entry name" value="NagB/RpiA_transferase-like"/>
</dbReference>
<evidence type="ECO:0000313" key="5">
    <source>
        <dbReference type="EMBL" id="WBO23622.1"/>
    </source>
</evidence>
<sequence length="187" mass="20741">MAVPPPIPDPGFDALDKAEQRRALRARRRAFVGDAAAIERRLAPLLSREGPIAGYVAHRGEPDILPFLSRAFHLGHEVALPVPGDDAMHFVRWHPDITMQPGLAGIPQPADGRPIAPAIILAPLLGFDRAGHRLGQGGGYYDRWFAAHPQAWRIGVAWSIQEVERLHPEPWDMPLHAIVTEKEWIEP</sequence>
<evidence type="ECO:0000256" key="4">
    <source>
        <dbReference type="RuleBase" id="RU361279"/>
    </source>
</evidence>
<evidence type="ECO:0000256" key="1">
    <source>
        <dbReference type="ARBA" id="ARBA00010638"/>
    </source>
</evidence>
<dbReference type="InterPro" id="IPR002698">
    <property type="entry name" value="FTHF_cligase"/>
</dbReference>
<dbReference type="Pfam" id="PF01812">
    <property type="entry name" value="5-FTHF_cyc-lig"/>
    <property type="match status" value="1"/>
</dbReference>
<name>A0ABY7NQ13_9SPHN</name>
<keyword evidence="4" id="KW-0479">Metal-binding</keyword>
<evidence type="ECO:0000313" key="6">
    <source>
        <dbReference type="Proteomes" id="UP001210865"/>
    </source>
</evidence>
<accession>A0ABY7NQ13</accession>
<evidence type="ECO:0000256" key="2">
    <source>
        <dbReference type="ARBA" id="ARBA00022741"/>
    </source>
</evidence>
<dbReference type="EMBL" id="CP115174">
    <property type="protein sequence ID" value="WBO23622.1"/>
    <property type="molecule type" value="Genomic_DNA"/>
</dbReference>
<dbReference type="EC" id="6.3.3.2" evidence="4"/>
<dbReference type="InterPro" id="IPR024185">
    <property type="entry name" value="FTHF_cligase-like_sf"/>
</dbReference>
<organism evidence="5 6">
    <name type="scientific">Sphingomonas abietis</name>
    <dbReference type="NCBI Taxonomy" id="3012344"/>
    <lineage>
        <taxon>Bacteria</taxon>
        <taxon>Pseudomonadati</taxon>
        <taxon>Pseudomonadota</taxon>
        <taxon>Alphaproteobacteria</taxon>
        <taxon>Sphingomonadales</taxon>
        <taxon>Sphingomonadaceae</taxon>
        <taxon>Sphingomonas</taxon>
    </lineage>
</organism>
<comment type="similarity">
    <text evidence="1 4">Belongs to the 5-formyltetrahydrofolate cyclo-ligase family.</text>
</comment>
<keyword evidence="5" id="KW-0436">Ligase</keyword>
<dbReference type="PANTHER" id="PTHR23407">
    <property type="entry name" value="ATPASE INHIBITOR/5-FORMYLTETRAHYDROFOLATE CYCLO-LIGASE"/>
    <property type="match status" value="1"/>
</dbReference>
<proteinExistence type="inferred from homology"/>
<keyword evidence="6" id="KW-1185">Reference proteome</keyword>
<keyword evidence="2 4" id="KW-0547">Nucleotide-binding</keyword>
<dbReference type="PANTHER" id="PTHR23407:SF1">
    <property type="entry name" value="5-FORMYLTETRAHYDROFOLATE CYCLO-LIGASE"/>
    <property type="match status" value="1"/>
</dbReference>
<keyword evidence="4" id="KW-0460">Magnesium</keyword>
<dbReference type="GO" id="GO:0030272">
    <property type="term" value="F:5-formyltetrahydrofolate cyclo-ligase activity"/>
    <property type="evidence" value="ECO:0007669"/>
    <property type="project" value="UniProtKB-EC"/>
</dbReference>
<dbReference type="Proteomes" id="UP001210865">
    <property type="component" value="Chromosome"/>
</dbReference>
<reference evidence="5 6" key="1">
    <citation type="submission" date="2022-12" db="EMBL/GenBank/DDBJ databases">
        <title>Sphingomonas abieness sp. nov., an endophytic bacterium isolated from Abies koreana.</title>
        <authorList>
            <person name="Jiang L."/>
            <person name="Lee J."/>
        </authorList>
    </citation>
    <scope>NUCLEOTIDE SEQUENCE [LARGE SCALE GENOMIC DNA]</scope>
    <source>
        <strain evidence="6">PAMB 00755</strain>
    </source>
</reference>
<dbReference type="RefSeq" id="WP_270078253.1">
    <property type="nucleotide sequence ID" value="NZ_CP115174.1"/>
</dbReference>
<dbReference type="Gene3D" id="3.40.50.10420">
    <property type="entry name" value="NagB/RpiA/CoA transferase-like"/>
    <property type="match status" value="1"/>
</dbReference>
<gene>
    <name evidence="5" type="ORF">PBT88_05735</name>
</gene>
<dbReference type="NCBIfam" id="TIGR02727">
    <property type="entry name" value="MTHFS_bact"/>
    <property type="match status" value="1"/>
</dbReference>
<evidence type="ECO:0000256" key="3">
    <source>
        <dbReference type="ARBA" id="ARBA00022840"/>
    </source>
</evidence>
<protein>
    <recommendedName>
        <fullName evidence="4">5-formyltetrahydrofolate cyclo-ligase</fullName>
        <ecNumber evidence="4">6.3.3.2</ecNumber>
    </recommendedName>
</protein>
<keyword evidence="3 4" id="KW-0067">ATP-binding</keyword>
<comment type="catalytic activity">
    <reaction evidence="4">
        <text>(6S)-5-formyl-5,6,7,8-tetrahydrofolate + ATP = (6R)-5,10-methenyltetrahydrofolate + ADP + phosphate</text>
        <dbReference type="Rhea" id="RHEA:10488"/>
        <dbReference type="ChEBI" id="CHEBI:30616"/>
        <dbReference type="ChEBI" id="CHEBI:43474"/>
        <dbReference type="ChEBI" id="CHEBI:57455"/>
        <dbReference type="ChEBI" id="CHEBI:57457"/>
        <dbReference type="ChEBI" id="CHEBI:456216"/>
        <dbReference type="EC" id="6.3.3.2"/>
    </reaction>
</comment>
<comment type="cofactor">
    <cofactor evidence="4">
        <name>Mg(2+)</name>
        <dbReference type="ChEBI" id="CHEBI:18420"/>
    </cofactor>
</comment>